<evidence type="ECO:0000256" key="1">
    <source>
        <dbReference type="SAM" id="MobiDB-lite"/>
    </source>
</evidence>
<dbReference type="EMBL" id="SRLO01000239">
    <property type="protein sequence ID" value="TNN65190.1"/>
    <property type="molecule type" value="Genomic_DNA"/>
</dbReference>
<dbReference type="AlphaFoldDB" id="A0A4Z2HI39"/>
<protein>
    <submittedName>
        <fullName evidence="2">Uncharacterized protein</fullName>
    </submittedName>
</protein>
<evidence type="ECO:0000313" key="3">
    <source>
        <dbReference type="Proteomes" id="UP000314294"/>
    </source>
</evidence>
<comment type="caution">
    <text evidence="2">The sequence shown here is derived from an EMBL/GenBank/DDBJ whole genome shotgun (WGS) entry which is preliminary data.</text>
</comment>
<proteinExistence type="predicted"/>
<dbReference type="Proteomes" id="UP000314294">
    <property type="component" value="Unassembled WGS sequence"/>
</dbReference>
<feature type="region of interest" description="Disordered" evidence="1">
    <location>
        <begin position="1"/>
        <end position="65"/>
    </location>
</feature>
<organism evidence="2 3">
    <name type="scientific">Liparis tanakae</name>
    <name type="common">Tanaka's snailfish</name>
    <dbReference type="NCBI Taxonomy" id="230148"/>
    <lineage>
        <taxon>Eukaryota</taxon>
        <taxon>Metazoa</taxon>
        <taxon>Chordata</taxon>
        <taxon>Craniata</taxon>
        <taxon>Vertebrata</taxon>
        <taxon>Euteleostomi</taxon>
        <taxon>Actinopterygii</taxon>
        <taxon>Neopterygii</taxon>
        <taxon>Teleostei</taxon>
        <taxon>Neoteleostei</taxon>
        <taxon>Acanthomorphata</taxon>
        <taxon>Eupercaria</taxon>
        <taxon>Perciformes</taxon>
        <taxon>Cottioidei</taxon>
        <taxon>Cottales</taxon>
        <taxon>Liparidae</taxon>
        <taxon>Liparis</taxon>
    </lineage>
</organism>
<accession>A0A4Z2HI39</accession>
<name>A0A4Z2HI39_9TELE</name>
<reference evidence="2 3" key="1">
    <citation type="submission" date="2019-03" db="EMBL/GenBank/DDBJ databases">
        <title>First draft genome of Liparis tanakae, snailfish: a comprehensive survey of snailfish specific genes.</title>
        <authorList>
            <person name="Kim W."/>
            <person name="Song I."/>
            <person name="Jeong J.-H."/>
            <person name="Kim D."/>
            <person name="Kim S."/>
            <person name="Ryu S."/>
            <person name="Song J.Y."/>
            <person name="Lee S.K."/>
        </authorList>
    </citation>
    <scope>NUCLEOTIDE SEQUENCE [LARGE SCALE GENOMIC DNA]</scope>
    <source>
        <tissue evidence="2">Muscle</tissue>
    </source>
</reference>
<sequence length="78" mass="8384">MRPPQVNKRHTPGSLRGAALTWRRGATRGPRAQKSCCHQDPGPPSGLHRASIGPPSGLHQASIRPTRLFLRVGRSSSA</sequence>
<keyword evidence="3" id="KW-1185">Reference proteome</keyword>
<evidence type="ECO:0000313" key="2">
    <source>
        <dbReference type="EMBL" id="TNN65190.1"/>
    </source>
</evidence>
<gene>
    <name evidence="2" type="ORF">EYF80_024597</name>
</gene>